<dbReference type="InterPro" id="IPR052708">
    <property type="entry name" value="PxpC"/>
</dbReference>
<dbReference type="RefSeq" id="WP_311535949.1">
    <property type="nucleotide sequence ID" value="NZ_JAVRHQ010000024.1"/>
</dbReference>
<proteinExistence type="predicted"/>
<dbReference type="SMART" id="SM00797">
    <property type="entry name" value="AHS2"/>
    <property type="match status" value="1"/>
</dbReference>
<evidence type="ECO:0000256" key="1">
    <source>
        <dbReference type="ARBA" id="ARBA00022741"/>
    </source>
</evidence>
<keyword evidence="2" id="KW-0378">Hydrolase</keyword>
<keyword evidence="6" id="KW-1185">Reference proteome</keyword>
<evidence type="ECO:0000256" key="3">
    <source>
        <dbReference type="ARBA" id="ARBA00022840"/>
    </source>
</evidence>
<feature type="domain" description="Carboxyltransferase" evidence="4">
    <location>
        <begin position="26"/>
        <end position="286"/>
    </location>
</feature>
<accession>A0ABU3CDA5</accession>
<organism evidence="5 6">
    <name type="scientific">Autumnicola tepida</name>
    <dbReference type="NCBI Taxonomy" id="3075595"/>
    <lineage>
        <taxon>Bacteria</taxon>
        <taxon>Pseudomonadati</taxon>
        <taxon>Bacteroidota</taxon>
        <taxon>Flavobacteriia</taxon>
        <taxon>Flavobacteriales</taxon>
        <taxon>Flavobacteriaceae</taxon>
        <taxon>Autumnicola</taxon>
    </lineage>
</organism>
<dbReference type="Proteomes" id="UP001262889">
    <property type="component" value="Unassembled WGS sequence"/>
</dbReference>
<sequence length="286" mass="31486">MMGEIEVLQPGLFSTIQDYGRMGFQKYGVPLSGAMDTYAAKTANLVLRNKVSDAVLEITQMGPKLKFHQPAKIAIAGADLSPRVEGRAVAQNSVVKINSGEVLSFGRRKIGCRAYLAVKGGFKTESIFESRSWYEGITTYFKLEKGLKLAFEANEKEKAEINAGLKPLQDYIRSGEIEVYPGPEYDVLCDAQKLLLEKTEYGIGKNNNRMAIQLAEPLVNELDAIITGPVLPGTVQLTPSGKMIVLMKDAQTTGGYPRILQLSEKGMNALAQKVMGDRIKFKLRPY</sequence>
<keyword evidence="1" id="KW-0547">Nucleotide-binding</keyword>
<dbReference type="Pfam" id="PF02626">
    <property type="entry name" value="CT_A_B"/>
    <property type="match status" value="1"/>
</dbReference>
<name>A0ABU3CDA5_9FLAO</name>
<evidence type="ECO:0000256" key="2">
    <source>
        <dbReference type="ARBA" id="ARBA00022801"/>
    </source>
</evidence>
<dbReference type="PANTHER" id="PTHR43309">
    <property type="entry name" value="5-OXOPROLINASE SUBUNIT C"/>
    <property type="match status" value="1"/>
</dbReference>
<keyword evidence="3" id="KW-0067">ATP-binding</keyword>
<dbReference type="PANTHER" id="PTHR43309:SF5">
    <property type="entry name" value="5-OXOPROLINASE SUBUNIT C"/>
    <property type="match status" value="1"/>
</dbReference>
<gene>
    <name evidence="5" type="ORF">RM553_15945</name>
</gene>
<dbReference type="InterPro" id="IPR029000">
    <property type="entry name" value="Cyclophilin-like_dom_sf"/>
</dbReference>
<evidence type="ECO:0000313" key="5">
    <source>
        <dbReference type="EMBL" id="MDT0644331.1"/>
    </source>
</evidence>
<dbReference type="EMBL" id="JAVRHQ010000024">
    <property type="protein sequence ID" value="MDT0644331.1"/>
    <property type="molecule type" value="Genomic_DNA"/>
</dbReference>
<evidence type="ECO:0000313" key="6">
    <source>
        <dbReference type="Proteomes" id="UP001262889"/>
    </source>
</evidence>
<evidence type="ECO:0000259" key="4">
    <source>
        <dbReference type="SMART" id="SM00797"/>
    </source>
</evidence>
<protein>
    <submittedName>
        <fullName evidence="5">Biotin-dependent carboxyltransferase family protein</fullName>
    </submittedName>
</protein>
<dbReference type="InterPro" id="IPR003778">
    <property type="entry name" value="CT_A_B"/>
</dbReference>
<comment type="caution">
    <text evidence="5">The sequence shown here is derived from an EMBL/GenBank/DDBJ whole genome shotgun (WGS) entry which is preliminary data.</text>
</comment>
<dbReference type="Gene3D" id="2.40.100.10">
    <property type="entry name" value="Cyclophilin-like"/>
    <property type="match status" value="1"/>
</dbReference>
<reference evidence="5 6" key="1">
    <citation type="submission" date="2023-09" db="EMBL/GenBank/DDBJ databases">
        <authorList>
            <person name="Rey-Velasco X."/>
        </authorList>
    </citation>
    <scope>NUCLEOTIDE SEQUENCE [LARGE SCALE GENOMIC DNA]</scope>
    <source>
        <strain evidence="5 6">F363</strain>
    </source>
</reference>